<reference evidence="2 3" key="1">
    <citation type="submission" date="2021-06" db="EMBL/GenBank/DDBJ databases">
        <title>Gemonas diversity in paddy soil.</title>
        <authorList>
            <person name="Liu G."/>
        </authorList>
    </citation>
    <scope>NUCLEOTIDE SEQUENCE [LARGE SCALE GENOMIC DNA]</scope>
    <source>
        <strain evidence="2 3">RG10</strain>
    </source>
</reference>
<feature type="domain" description="PD-(D/E)XK nuclease-like" evidence="1">
    <location>
        <begin position="10"/>
        <end position="286"/>
    </location>
</feature>
<dbReference type="Pfam" id="PF20796">
    <property type="entry name" value="PDDEXK_13"/>
    <property type="match status" value="1"/>
</dbReference>
<dbReference type="InterPro" id="IPR048822">
    <property type="entry name" value="PDDEXK_13"/>
</dbReference>
<keyword evidence="3" id="KW-1185">Reference proteome</keyword>
<proteinExistence type="predicted"/>
<evidence type="ECO:0000259" key="1">
    <source>
        <dbReference type="Pfam" id="PF20796"/>
    </source>
</evidence>
<organism evidence="2 3">
    <name type="scientific">Geomonas oryzisoli</name>
    <dbReference type="NCBI Taxonomy" id="2847992"/>
    <lineage>
        <taxon>Bacteria</taxon>
        <taxon>Pseudomonadati</taxon>
        <taxon>Thermodesulfobacteriota</taxon>
        <taxon>Desulfuromonadia</taxon>
        <taxon>Geobacterales</taxon>
        <taxon>Geobacteraceae</taxon>
        <taxon>Geomonas</taxon>
    </lineage>
</organism>
<protein>
    <recommendedName>
        <fullName evidence="1">PD-(D/E)XK nuclease-like domain-containing protein</fullName>
    </recommendedName>
</protein>
<evidence type="ECO:0000313" key="3">
    <source>
        <dbReference type="Proteomes" id="UP000683557"/>
    </source>
</evidence>
<dbReference type="RefSeq" id="WP_216801394.1">
    <property type="nucleotide sequence ID" value="NZ_CP076723.1"/>
</dbReference>
<sequence length="288" mass="33212">MKLGNQYHLDDPFKAAARLHQSRYRAEVLKVADDEYGNRLNEHDARELLNYYAHLNSREVLRRKYPGYSKKRDADMLRSEHIPFNMLAPLDCDRLAAAGIIFDAFGIACDTVSNIHIEFAPDKSVRPYLGDGTAFDAYLEVMKPGGAKCGIGIEVKYTEQSYRIGITEKVNVENKDSLYWETARWSGEFIDPDDDIFGTDELRQIWRTHLLGLSMVKHGDLDEFYSITLFPDGNEHFHNALGKYRSLLSTNGREHVFGCTFEKFISSIHGNAEFDAWKLWLERRYLVK</sequence>
<accession>A0ABX8JBA1</accession>
<dbReference type="EMBL" id="CP076723">
    <property type="protein sequence ID" value="QWV94667.1"/>
    <property type="molecule type" value="Genomic_DNA"/>
</dbReference>
<evidence type="ECO:0000313" key="2">
    <source>
        <dbReference type="EMBL" id="QWV94667.1"/>
    </source>
</evidence>
<gene>
    <name evidence="2" type="ORF">KP004_05670</name>
</gene>
<name>A0ABX8JBA1_9BACT</name>
<dbReference type="Proteomes" id="UP000683557">
    <property type="component" value="Chromosome"/>
</dbReference>